<keyword evidence="9" id="KW-0406">Ion transport</keyword>
<protein>
    <submittedName>
        <fullName evidence="14">TMEM175 family protein</fullName>
    </submittedName>
</protein>
<evidence type="ECO:0000256" key="6">
    <source>
        <dbReference type="ARBA" id="ARBA00022826"/>
    </source>
</evidence>
<gene>
    <name evidence="14" type="ORF">O4220_14100</name>
</gene>
<comment type="subcellular location">
    <subcellularLocation>
        <location evidence="1">Membrane</location>
        <topology evidence="1">Multi-pass membrane protein</topology>
    </subcellularLocation>
</comment>
<evidence type="ECO:0000256" key="10">
    <source>
        <dbReference type="ARBA" id="ARBA00023136"/>
    </source>
</evidence>
<feature type="transmembrane region" description="Helical" evidence="13">
    <location>
        <begin position="88"/>
        <end position="105"/>
    </location>
</feature>
<dbReference type="PANTHER" id="PTHR31462">
    <property type="entry name" value="ENDOSOMAL/LYSOSOMAL POTASSIUM CHANNEL TMEM175"/>
    <property type="match status" value="1"/>
</dbReference>
<evidence type="ECO:0000256" key="8">
    <source>
        <dbReference type="ARBA" id="ARBA00022989"/>
    </source>
</evidence>
<evidence type="ECO:0000256" key="9">
    <source>
        <dbReference type="ARBA" id="ARBA00023065"/>
    </source>
</evidence>
<evidence type="ECO:0000256" key="2">
    <source>
        <dbReference type="ARBA" id="ARBA00006920"/>
    </source>
</evidence>
<dbReference type="EMBL" id="JAPWIJ010000005">
    <property type="protein sequence ID" value="MCZ4519648.1"/>
    <property type="molecule type" value="Genomic_DNA"/>
</dbReference>
<keyword evidence="7" id="KW-0630">Potassium</keyword>
<comment type="caution">
    <text evidence="14">The sequence shown here is derived from an EMBL/GenBank/DDBJ whole genome shotgun (WGS) entry which is preliminary data.</text>
</comment>
<dbReference type="PANTHER" id="PTHR31462:SF5">
    <property type="entry name" value="ENDOSOMAL_LYSOSOMAL PROTON CHANNEL TMEM175"/>
    <property type="match status" value="1"/>
</dbReference>
<comment type="similarity">
    <text evidence="2">Belongs to the TMEM175 family.</text>
</comment>
<keyword evidence="4" id="KW-0633">Potassium transport</keyword>
<organism evidence="14 15">
    <name type="scientific">Rhodococcus ruber</name>
    <dbReference type="NCBI Taxonomy" id="1830"/>
    <lineage>
        <taxon>Bacteria</taxon>
        <taxon>Bacillati</taxon>
        <taxon>Actinomycetota</taxon>
        <taxon>Actinomycetes</taxon>
        <taxon>Mycobacteriales</taxon>
        <taxon>Nocardiaceae</taxon>
        <taxon>Rhodococcus</taxon>
    </lineage>
</organism>
<accession>A0ABT4MFR3</accession>
<keyword evidence="8 13" id="KW-1133">Transmembrane helix</keyword>
<dbReference type="Pfam" id="PF06736">
    <property type="entry name" value="TMEM175"/>
    <property type="match status" value="1"/>
</dbReference>
<dbReference type="Proteomes" id="UP001081071">
    <property type="component" value="Unassembled WGS sequence"/>
</dbReference>
<evidence type="ECO:0000256" key="11">
    <source>
        <dbReference type="ARBA" id="ARBA00023303"/>
    </source>
</evidence>
<evidence type="ECO:0000256" key="5">
    <source>
        <dbReference type="ARBA" id="ARBA00022692"/>
    </source>
</evidence>
<evidence type="ECO:0000256" key="3">
    <source>
        <dbReference type="ARBA" id="ARBA00022448"/>
    </source>
</evidence>
<evidence type="ECO:0000256" key="7">
    <source>
        <dbReference type="ARBA" id="ARBA00022958"/>
    </source>
</evidence>
<comment type="catalytic activity">
    <reaction evidence="12">
        <text>K(+)(in) = K(+)(out)</text>
        <dbReference type="Rhea" id="RHEA:29463"/>
        <dbReference type="ChEBI" id="CHEBI:29103"/>
    </reaction>
</comment>
<feature type="transmembrane region" description="Helical" evidence="13">
    <location>
        <begin position="157"/>
        <end position="184"/>
    </location>
</feature>
<evidence type="ECO:0000256" key="1">
    <source>
        <dbReference type="ARBA" id="ARBA00004141"/>
    </source>
</evidence>
<evidence type="ECO:0000256" key="4">
    <source>
        <dbReference type="ARBA" id="ARBA00022538"/>
    </source>
</evidence>
<keyword evidence="11" id="KW-0407">Ion channel</keyword>
<evidence type="ECO:0000256" key="12">
    <source>
        <dbReference type="ARBA" id="ARBA00034430"/>
    </source>
</evidence>
<keyword evidence="6" id="KW-0631">Potassium channel</keyword>
<keyword evidence="10 13" id="KW-0472">Membrane</keyword>
<keyword evidence="3" id="KW-0813">Transport</keyword>
<dbReference type="InterPro" id="IPR010617">
    <property type="entry name" value="TMEM175-like"/>
</dbReference>
<evidence type="ECO:0000313" key="15">
    <source>
        <dbReference type="Proteomes" id="UP001081071"/>
    </source>
</evidence>
<name>A0ABT4MFR3_9NOCA</name>
<sequence length="197" mass="21720">MEYERGFDRLVNFSDAVVAIAATLLILPLVELAEPDESAQFVDILRDHGVELFAFALSFLVIFSQWLSHHRVFRNLVGYTRSLMWVNFVWLLSIVFLPFPTKLIAEKSGYDASASPLYVATIAVSVIAMFVADVIVSRHPNIVATDTPTSGSTRNGAITSALMLVALGLSFTPLGLWSLLILLLTAPINRLENRVAK</sequence>
<dbReference type="RefSeq" id="WP_269605158.1">
    <property type="nucleotide sequence ID" value="NZ_JAPWIJ010000005.1"/>
</dbReference>
<keyword evidence="15" id="KW-1185">Reference proteome</keyword>
<feature type="transmembrane region" description="Helical" evidence="13">
    <location>
        <begin position="50"/>
        <end position="68"/>
    </location>
</feature>
<feature type="transmembrane region" description="Helical" evidence="13">
    <location>
        <begin position="12"/>
        <end position="30"/>
    </location>
</feature>
<keyword evidence="5 13" id="KW-0812">Transmembrane</keyword>
<reference evidence="14" key="1">
    <citation type="submission" date="2022-12" db="EMBL/GenBank/DDBJ databases">
        <authorList>
            <person name="Krivoruchko A.V."/>
            <person name="Elkin A."/>
        </authorList>
    </citation>
    <scope>NUCLEOTIDE SEQUENCE</scope>
    <source>
        <strain evidence="14">IEGM 1391</strain>
    </source>
</reference>
<feature type="transmembrane region" description="Helical" evidence="13">
    <location>
        <begin position="117"/>
        <end position="137"/>
    </location>
</feature>
<evidence type="ECO:0000313" key="14">
    <source>
        <dbReference type="EMBL" id="MCZ4519648.1"/>
    </source>
</evidence>
<proteinExistence type="inferred from homology"/>
<evidence type="ECO:0000256" key="13">
    <source>
        <dbReference type="SAM" id="Phobius"/>
    </source>
</evidence>